<sequence>MSSLHTISEHAEPDESLELACGAQGDSLSSKKWRSILKGLRATRHRDRRTTKQIRKSRSISADRSALKTSRKQVDLPQWLVNLMHNIEEATTHELTIE</sequence>
<protein>
    <submittedName>
        <fullName evidence="2">Uncharacterized protein</fullName>
    </submittedName>
</protein>
<organism evidence="2 3">
    <name type="scientific">Cirrhinus molitorella</name>
    <name type="common">mud carp</name>
    <dbReference type="NCBI Taxonomy" id="172907"/>
    <lineage>
        <taxon>Eukaryota</taxon>
        <taxon>Metazoa</taxon>
        <taxon>Chordata</taxon>
        <taxon>Craniata</taxon>
        <taxon>Vertebrata</taxon>
        <taxon>Euteleostomi</taxon>
        <taxon>Actinopterygii</taxon>
        <taxon>Neopterygii</taxon>
        <taxon>Teleostei</taxon>
        <taxon>Ostariophysi</taxon>
        <taxon>Cypriniformes</taxon>
        <taxon>Cyprinidae</taxon>
        <taxon>Labeoninae</taxon>
        <taxon>Labeonini</taxon>
        <taxon>Cirrhinus</taxon>
    </lineage>
</organism>
<evidence type="ECO:0000256" key="1">
    <source>
        <dbReference type="SAM" id="MobiDB-lite"/>
    </source>
</evidence>
<proteinExistence type="predicted"/>
<name>A0AA88TTG0_9TELE</name>
<dbReference type="Proteomes" id="UP001187343">
    <property type="component" value="Unassembled WGS sequence"/>
</dbReference>
<dbReference type="AlphaFoldDB" id="A0AA88TTG0"/>
<dbReference type="EMBL" id="JAUYZG010000008">
    <property type="protein sequence ID" value="KAK2901491.1"/>
    <property type="molecule type" value="Genomic_DNA"/>
</dbReference>
<evidence type="ECO:0000313" key="3">
    <source>
        <dbReference type="Proteomes" id="UP001187343"/>
    </source>
</evidence>
<keyword evidence="3" id="KW-1185">Reference proteome</keyword>
<feature type="compositionally biased region" description="Basic residues" evidence="1">
    <location>
        <begin position="44"/>
        <end position="58"/>
    </location>
</feature>
<evidence type="ECO:0000313" key="2">
    <source>
        <dbReference type="EMBL" id="KAK2901491.1"/>
    </source>
</evidence>
<comment type="caution">
    <text evidence="2">The sequence shown here is derived from an EMBL/GenBank/DDBJ whole genome shotgun (WGS) entry which is preliminary data.</text>
</comment>
<reference evidence="2" key="1">
    <citation type="submission" date="2023-08" db="EMBL/GenBank/DDBJ databases">
        <title>Chromosome-level Genome Assembly of mud carp (Cirrhinus molitorella).</title>
        <authorList>
            <person name="Liu H."/>
        </authorList>
    </citation>
    <scope>NUCLEOTIDE SEQUENCE</scope>
    <source>
        <strain evidence="2">Prfri</strain>
        <tissue evidence="2">Muscle</tissue>
    </source>
</reference>
<accession>A0AA88TTG0</accession>
<gene>
    <name evidence="2" type="ORF">Q8A67_009606</name>
</gene>
<feature type="region of interest" description="Disordered" evidence="1">
    <location>
        <begin position="44"/>
        <end position="67"/>
    </location>
</feature>